<dbReference type="Proteomes" id="UP001169217">
    <property type="component" value="Unassembled WGS sequence"/>
</dbReference>
<name>A0ABQ9Q9V4_9PEZI</name>
<keyword evidence="2" id="KW-1185">Reference proteome</keyword>
<gene>
    <name evidence="1" type="ORF">CLIM01_02069</name>
</gene>
<organism evidence="1 2">
    <name type="scientific">Colletotrichum limetticola</name>
    <dbReference type="NCBI Taxonomy" id="1209924"/>
    <lineage>
        <taxon>Eukaryota</taxon>
        <taxon>Fungi</taxon>
        <taxon>Dikarya</taxon>
        <taxon>Ascomycota</taxon>
        <taxon>Pezizomycotina</taxon>
        <taxon>Sordariomycetes</taxon>
        <taxon>Hypocreomycetidae</taxon>
        <taxon>Glomerellales</taxon>
        <taxon>Glomerellaceae</taxon>
        <taxon>Colletotrichum</taxon>
        <taxon>Colletotrichum acutatum species complex</taxon>
    </lineage>
</organism>
<sequence length="121" mass="13995">MGERTGSRILRWVWSYVLSSRWEFSYIVCECKHEQLRPSTPRPTPLSEIDLDFTLATSVQGGMETDLRKMLWLLVATHTNVEIAVRSQAIPDNFVGRKWQPRFADRTKLVDIDAAVSKVMR</sequence>
<evidence type="ECO:0000313" key="2">
    <source>
        <dbReference type="Proteomes" id="UP001169217"/>
    </source>
</evidence>
<reference evidence="1" key="1">
    <citation type="submission" date="2023-04" db="EMBL/GenBank/DDBJ databases">
        <title>Colletotrichum limetticola genome sequence.</title>
        <authorList>
            <person name="Baroncelli R."/>
        </authorList>
    </citation>
    <scope>NUCLEOTIDE SEQUENCE</scope>
    <source>
        <strain evidence="1">KLA-Anderson</strain>
    </source>
</reference>
<dbReference type="EMBL" id="JARUPT010000036">
    <property type="protein sequence ID" value="KAK0380602.1"/>
    <property type="molecule type" value="Genomic_DNA"/>
</dbReference>
<protein>
    <submittedName>
        <fullName evidence="1">Cytochrome P450</fullName>
    </submittedName>
</protein>
<evidence type="ECO:0000313" key="1">
    <source>
        <dbReference type="EMBL" id="KAK0380602.1"/>
    </source>
</evidence>
<accession>A0ABQ9Q9V4</accession>
<comment type="caution">
    <text evidence="1">The sequence shown here is derived from an EMBL/GenBank/DDBJ whole genome shotgun (WGS) entry which is preliminary data.</text>
</comment>
<proteinExistence type="predicted"/>